<comment type="pathway">
    <text evidence="2 9">Amino-acid biosynthesis; L-tryptophan biosynthesis; L-tryptophan from chorismate: step 3/5.</text>
</comment>
<dbReference type="GO" id="GO:0000162">
    <property type="term" value="P:L-tryptophan biosynthetic process"/>
    <property type="evidence" value="ECO:0007669"/>
    <property type="project" value="UniProtKB-UniRule"/>
</dbReference>
<evidence type="ECO:0000256" key="9">
    <source>
        <dbReference type="HAMAP-Rule" id="MF_00135"/>
    </source>
</evidence>
<sequence>MTKINLSGLMNVADADLVNTLQPDMASVMLAPGHRHSVGIMTAMQIREQLDKNIPLYGVFEAQNVMDILTFFDNGVIQGVQLPSQTTEDAVTLLHDRSVPVIQVREPVEVMLEAVADIIVIDTATEIGTSFDWQSVPPKPLRKKPIMLAGDWKVDNLQTAMTQVQPEWVAIATAVEVDGVKDLALLSQLVTIAHQN</sequence>
<dbReference type="EMBL" id="WSZI01000013">
    <property type="protein sequence ID" value="MWN21226.1"/>
    <property type="molecule type" value="Genomic_DNA"/>
</dbReference>
<dbReference type="UniPathway" id="UPA00035">
    <property type="reaction ID" value="UER00042"/>
</dbReference>
<keyword evidence="8 9" id="KW-0413">Isomerase</keyword>
<dbReference type="InterPro" id="IPR011060">
    <property type="entry name" value="RibuloseP-bd_barrel"/>
</dbReference>
<dbReference type="PANTHER" id="PTHR42894">
    <property type="entry name" value="N-(5'-PHOSPHORIBOSYL)ANTHRANILATE ISOMERASE"/>
    <property type="match status" value="1"/>
</dbReference>
<dbReference type="Gene3D" id="3.20.20.70">
    <property type="entry name" value="Aldolase class I"/>
    <property type="match status" value="1"/>
</dbReference>
<dbReference type="AlphaFoldDB" id="A0A6L7A6K2"/>
<evidence type="ECO:0000313" key="12">
    <source>
        <dbReference type="Proteomes" id="UP000478636"/>
    </source>
</evidence>
<dbReference type="GO" id="GO:0004640">
    <property type="term" value="F:phosphoribosylanthranilate isomerase activity"/>
    <property type="evidence" value="ECO:0007669"/>
    <property type="project" value="UniProtKB-UniRule"/>
</dbReference>
<accession>A0A6L7A6K2</accession>
<evidence type="ECO:0000259" key="10">
    <source>
        <dbReference type="Pfam" id="PF00697"/>
    </source>
</evidence>
<keyword evidence="7 9" id="KW-0057">Aromatic amino acid biosynthesis</keyword>
<name>A0A6L7A6K2_LEULA</name>
<evidence type="ECO:0000256" key="8">
    <source>
        <dbReference type="ARBA" id="ARBA00023235"/>
    </source>
</evidence>
<evidence type="ECO:0000256" key="6">
    <source>
        <dbReference type="ARBA" id="ARBA00022822"/>
    </source>
</evidence>
<organism evidence="11 12">
    <name type="scientific">Leuconostoc lactis</name>
    <dbReference type="NCBI Taxonomy" id="1246"/>
    <lineage>
        <taxon>Bacteria</taxon>
        <taxon>Bacillati</taxon>
        <taxon>Bacillota</taxon>
        <taxon>Bacilli</taxon>
        <taxon>Lactobacillales</taxon>
        <taxon>Lactobacillaceae</taxon>
        <taxon>Leuconostoc</taxon>
    </lineage>
</organism>
<dbReference type="Pfam" id="PF00697">
    <property type="entry name" value="PRAI"/>
    <property type="match status" value="1"/>
</dbReference>
<protein>
    <recommendedName>
        <fullName evidence="4 9">N-(5'-phosphoribosyl)anthranilate isomerase</fullName>
        <shortName evidence="9">PRAI</shortName>
        <ecNumber evidence="3 9">5.3.1.24</ecNumber>
    </recommendedName>
</protein>
<evidence type="ECO:0000256" key="2">
    <source>
        <dbReference type="ARBA" id="ARBA00004664"/>
    </source>
</evidence>
<keyword evidence="6 9" id="KW-0822">Tryptophan biosynthesis</keyword>
<proteinExistence type="inferred from homology"/>
<dbReference type="HAMAP" id="MF_00135">
    <property type="entry name" value="PRAI"/>
    <property type="match status" value="1"/>
</dbReference>
<dbReference type="EC" id="5.3.1.24" evidence="3 9"/>
<comment type="catalytic activity">
    <reaction evidence="1 9">
        <text>N-(5-phospho-beta-D-ribosyl)anthranilate = 1-(2-carboxyphenylamino)-1-deoxy-D-ribulose 5-phosphate</text>
        <dbReference type="Rhea" id="RHEA:21540"/>
        <dbReference type="ChEBI" id="CHEBI:18277"/>
        <dbReference type="ChEBI" id="CHEBI:58613"/>
        <dbReference type="EC" id="5.3.1.24"/>
    </reaction>
</comment>
<comment type="caution">
    <text evidence="11">The sequence shown here is derived from an EMBL/GenBank/DDBJ whole genome shotgun (WGS) entry which is preliminary data.</text>
</comment>
<evidence type="ECO:0000256" key="7">
    <source>
        <dbReference type="ARBA" id="ARBA00023141"/>
    </source>
</evidence>
<feature type="domain" description="N-(5'phosphoribosyl) anthranilate isomerase (PRAI)" evidence="10">
    <location>
        <begin position="38"/>
        <end position="190"/>
    </location>
</feature>
<dbReference type="InterPro" id="IPR001240">
    <property type="entry name" value="PRAI_dom"/>
</dbReference>
<reference evidence="11 12" key="1">
    <citation type="submission" date="2019-12" db="EMBL/GenBank/DDBJ databases">
        <title>Complete genome sequence of Leuconostoc lactis strain AVN1 provides insights into metabolic potential.</title>
        <authorList>
            <person name="Besrour N."/>
            <person name="Najjari A."/>
            <person name="Fhoula I."/>
            <person name="Jaballah S."/>
            <person name="Klibi N."/>
            <person name="Ouzari H.I."/>
        </authorList>
    </citation>
    <scope>NUCLEOTIDE SEQUENCE [LARGE SCALE GENOMIC DNA]</scope>
    <source>
        <strain evidence="11 12">AVN1</strain>
    </source>
</reference>
<evidence type="ECO:0000256" key="3">
    <source>
        <dbReference type="ARBA" id="ARBA00012572"/>
    </source>
</evidence>
<dbReference type="PANTHER" id="PTHR42894:SF1">
    <property type="entry name" value="N-(5'-PHOSPHORIBOSYL)ANTHRANILATE ISOMERASE"/>
    <property type="match status" value="1"/>
</dbReference>
<evidence type="ECO:0000256" key="5">
    <source>
        <dbReference type="ARBA" id="ARBA00022605"/>
    </source>
</evidence>
<evidence type="ECO:0000256" key="4">
    <source>
        <dbReference type="ARBA" id="ARBA00022272"/>
    </source>
</evidence>
<dbReference type="InterPro" id="IPR044643">
    <property type="entry name" value="TrpF_fam"/>
</dbReference>
<dbReference type="SUPFAM" id="SSF51366">
    <property type="entry name" value="Ribulose-phoshate binding barrel"/>
    <property type="match status" value="1"/>
</dbReference>
<gene>
    <name evidence="9" type="primary">trpF</name>
    <name evidence="11" type="ORF">GQS40_06015</name>
</gene>
<dbReference type="InterPro" id="IPR013785">
    <property type="entry name" value="Aldolase_TIM"/>
</dbReference>
<dbReference type="RefSeq" id="WP_252968214.1">
    <property type="nucleotide sequence ID" value="NZ_DAITWI010000002.1"/>
</dbReference>
<evidence type="ECO:0000313" key="11">
    <source>
        <dbReference type="EMBL" id="MWN21226.1"/>
    </source>
</evidence>
<dbReference type="Proteomes" id="UP000478636">
    <property type="component" value="Unassembled WGS sequence"/>
</dbReference>
<comment type="similarity">
    <text evidence="9">Belongs to the TrpF family.</text>
</comment>
<keyword evidence="5 9" id="KW-0028">Amino-acid biosynthesis</keyword>
<evidence type="ECO:0000256" key="1">
    <source>
        <dbReference type="ARBA" id="ARBA00001164"/>
    </source>
</evidence>